<name>A3HU31_9BACT</name>
<dbReference type="InterPro" id="IPR037523">
    <property type="entry name" value="VOC_core"/>
</dbReference>
<gene>
    <name evidence="2" type="ORF">ALPR1_00390</name>
</gene>
<evidence type="ECO:0000313" key="2">
    <source>
        <dbReference type="EMBL" id="EAZ81653.1"/>
    </source>
</evidence>
<evidence type="ECO:0000313" key="3">
    <source>
        <dbReference type="Proteomes" id="UP000003919"/>
    </source>
</evidence>
<keyword evidence="3" id="KW-1185">Reference proteome</keyword>
<dbReference type="AlphaFoldDB" id="A3HU31"/>
<dbReference type="EMBL" id="AAXU02000001">
    <property type="protein sequence ID" value="EAZ81653.1"/>
    <property type="molecule type" value="Genomic_DNA"/>
</dbReference>
<dbReference type="OrthoDB" id="9798201at2"/>
<dbReference type="eggNOG" id="COG0346">
    <property type="taxonomic scope" value="Bacteria"/>
</dbReference>
<proteinExistence type="predicted"/>
<dbReference type="Pfam" id="PF00903">
    <property type="entry name" value="Glyoxalase"/>
    <property type="match status" value="1"/>
</dbReference>
<evidence type="ECO:0000259" key="1">
    <source>
        <dbReference type="PROSITE" id="PS51819"/>
    </source>
</evidence>
<dbReference type="InterPro" id="IPR004360">
    <property type="entry name" value="Glyas_Fos-R_dOase_dom"/>
</dbReference>
<dbReference type="Proteomes" id="UP000003919">
    <property type="component" value="Unassembled WGS sequence"/>
</dbReference>
<reference evidence="2 3" key="1">
    <citation type="journal article" date="2011" name="J. Bacteriol.">
        <title>Complete genome sequence of Algoriphagus sp. PR1, bacterial prey of a colony-forming choanoflagellate.</title>
        <authorList>
            <person name="Alegado R.A."/>
            <person name="Ferriera S."/>
            <person name="Nusbaum C."/>
            <person name="Young S.K."/>
            <person name="Zeng Q."/>
            <person name="Imamovic A."/>
            <person name="Fairclough S.R."/>
            <person name="King N."/>
        </authorList>
    </citation>
    <scope>NUCLEOTIDE SEQUENCE [LARGE SCALE GENOMIC DNA]</scope>
    <source>
        <strain evidence="2 3">PR1</strain>
    </source>
</reference>
<dbReference type="RefSeq" id="WP_008197610.1">
    <property type="nucleotide sequence ID" value="NZ_CM001023.1"/>
</dbReference>
<protein>
    <submittedName>
        <fullName evidence="2">Glyoxalase family protein</fullName>
    </submittedName>
</protein>
<dbReference type="Gene3D" id="3.10.180.10">
    <property type="entry name" value="2,3-Dihydroxybiphenyl 1,2-Dioxygenase, domain 1"/>
    <property type="match status" value="1"/>
</dbReference>
<comment type="caution">
    <text evidence="2">The sequence shown here is derived from an EMBL/GenBank/DDBJ whole genome shotgun (WGS) entry which is preliminary data.</text>
</comment>
<dbReference type="SUPFAM" id="SSF54593">
    <property type="entry name" value="Glyoxalase/Bleomycin resistance protein/Dihydroxybiphenyl dioxygenase"/>
    <property type="match status" value="1"/>
</dbReference>
<dbReference type="InterPro" id="IPR029068">
    <property type="entry name" value="Glyas_Bleomycin-R_OHBP_Dase"/>
</dbReference>
<feature type="domain" description="VOC" evidence="1">
    <location>
        <begin position="6"/>
        <end position="122"/>
    </location>
</feature>
<dbReference type="STRING" id="388413.ALPR1_00390"/>
<accession>A3HU31</accession>
<dbReference type="PROSITE" id="PS51819">
    <property type="entry name" value="VOC"/>
    <property type="match status" value="1"/>
</dbReference>
<organism evidence="2 3">
    <name type="scientific">Algoriphagus machipongonensis</name>
    <dbReference type="NCBI Taxonomy" id="388413"/>
    <lineage>
        <taxon>Bacteria</taxon>
        <taxon>Pseudomonadati</taxon>
        <taxon>Bacteroidota</taxon>
        <taxon>Cytophagia</taxon>
        <taxon>Cytophagales</taxon>
        <taxon>Cyclobacteriaceae</taxon>
        <taxon>Algoriphagus</taxon>
    </lineage>
</organism>
<dbReference type="HOGENOM" id="CLU_046006_15_2_10"/>
<sequence>MENQDNFSHAATIFPVEDLQTSIDFYTQKLEFKLTFSWGEPTNYAVIKKGGVSIHLVKKSDDRIPSKKHCALYIFVYDIAKIYKRCVSEKVSIINTPETRDYNMKDFDIKDPDGYIITFGNGG</sequence>